<reference evidence="2 3" key="1">
    <citation type="submission" date="2021-06" db="EMBL/GenBank/DDBJ databases">
        <title>Caerostris darwini draft genome.</title>
        <authorList>
            <person name="Kono N."/>
            <person name="Arakawa K."/>
        </authorList>
    </citation>
    <scope>NUCLEOTIDE SEQUENCE [LARGE SCALE GENOMIC DNA]</scope>
</reference>
<keyword evidence="3" id="KW-1185">Reference proteome</keyword>
<feature type="compositionally biased region" description="Basic residues" evidence="1">
    <location>
        <begin position="7"/>
        <end position="27"/>
    </location>
</feature>
<name>A0AAV4SQX8_9ARAC</name>
<dbReference type="AlphaFoldDB" id="A0AAV4SQX8"/>
<feature type="region of interest" description="Disordered" evidence="1">
    <location>
        <begin position="85"/>
        <end position="111"/>
    </location>
</feature>
<feature type="region of interest" description="Disordered" evidence="1">
    <location>
        <begin position="1"/>
        <end position="27"/>
    </location>
</feature>
<feature type="region of interest" description="Disordered" evidence="1">
    <location>
        <begin position="164"/>
        <end position="188"/>
    </location>
</feature>
<evidence type="ECO:0000313" key="2">
    <source>
        <dbReference type="EMBL" id="GIY35701.1"/>
    </source>
</evidence>
<protein>
    <submittedName>
        <fullName evidence="2">Uncharacterized protein</fullName>
    </submittedName>
</protein>
<dbReference type="Proteomes" id="UP001054837">
    <property type="component" value="Unassembled WGS sequence"/>
</dbReference>
<accession>A0AAV4SQX8</accession>
<dbReference type="EMBL" id="BPLQ01008196">
    <property type="protein sequence ID" value="GIY35701.1"/>
    <property type="molecule type" value="Genomic_DNA"/>
</dbReference>
<organism evidence="2 3">
    <name type="scientific">Caerostris darwini</name>
    <dbReference type="NCBI Taxonomy" id="1538125"/>
    <lineage>
        <taxon>Eukaryota</taxon>
        <taxon>Metazoa</taxon>
        <taxon>Ecdysozoa</taxon>
        <taxon>Arthropoda</taxon>
        <taxon>Chelicerata</taxon>
        <taxon>Arachnida</taxon>
        <taxon>Araneae</taxon>
        <taxon>Araneomorphae</taxon>
        <taxon>Entelegynae</taxon>
        <taxon>Araneoidea</taxon>
        <taxon>Araneidae</taxon>
        <taxon>Caerostris</taxon>
    </lineage>
</organism>
<proteinExistence type="predicted"/>
<gene>
    <name evidence="2" type="ORF">CDAR_185301</name>
</gene>
<sequence length="214" mass="24599">MHDIEKGKHRKGTSRITTRKKKNHNNRHRYPYLQRFSEIEAQKAAAKSPRGQSNYAALCIALHGNAIILGIHYPNATSILESISSDTERPGAGNESPAITVDISNPNPFLTASKRTEPIIQKERHTSKRYQQHHQEKKNHNNRHRFPYLQRFSEIAAQKGCSRIAPGPKKLRSPTYRSPRQRYNPRGARSKYDFNPWIDLLGPGETRCGQRITW</sequence>
<evidence type="ECO:0000313" key="3">
    <source>
        <dbReference type="Proteomes" id="UP001054837"/>
    </source>
</evidence>
<comment type="caution">
    <text evidence="2">The sequence shown here is derived from an EMBL/GenBank/DDBJ whole genome shotgun (WGS) entry which is preliminary data.</text>
</comment>
<evidence type="ECO:0000256" key="1">
    <source>
        <dbReference type="SAM" id="MobiDB-lite"/>
    </source>
</evidence>